<dbReference type="PANTHER" id="PTHR36718:SF1">
    <property type="entry name" value="DOUBLE ZINC RIBBON PROTEIN MJ0416"/>
    <property type="match status" value="1"/>
</dbReference>
<evidence type="ECO:0000313" key="2">
    <source>
        <dbReference type="EMBL" id="MFL0196715.1"/>
    </source>
</evidence>
<dbReference type="InterPro" id="IPR031493">
    <property type="entry name" value="Zinc_ribbon_15"/>
</dbReference>
<reference evidence="2 3" key="1">
    <citation type="submission" date="2024-11" db="EMBL/GenBank/DDBJ databases">
        <authorList>
            <person name="Heng Y.C."/>
            <person name="Lim A.C.H."/>
            <person name="Lee J.K.Y."/>
            <person name="Kittelmann S."/>
        </authorList>
    </citation>
    <scope>NUCLEOTIDE SEQUENCE [LARGE SCALE GENOMIC DNA]</scope>
    <source>
        <strain evidence="2 3">WILCCON 0269</strain>
    </source>
</reference>
<keyword evidence="3" id="KW-1185">Reference proteome</keyword>
<organism evidence="2 3">
    <name type="scientific">Candidatus Clostridium eludens</name>
    <dbReference type="NCBI Taxonomy" id="3381663"/>
    <lineage>
        <taxon>Bacteria</taxon>
        <taxon>Bacillati</taxon>
        <taxon>Bacillota</taxon>
        <taxon>Clostridia</taxon>
        <taxon>Eubacteriales</taxon>
        <taxon>Clostridiaceae</taxon>
        <taxon>Clostridium</taxon>
    </lineage>
</organism>
<protein>
    <submittedName>
        <fullName evidence="2">Zinc ribbon domain-containing protein</fullName>
    </submittedName>
</protein>
<dbReference type="Proteomes" id="UP001623660">
    <property type="component" value="Unassembled WGS sequence"/>
</dbReference>
<dbReference type="EMBL" id="JBJHZX010000021">
    <property type="protein sequence ID" value="MFL0196715.1"/>
    <property type="molecule type" value="Genomic_DNA"/>
</dbReference>
<accession>A0ABW8SL67</accession>
<sequence length="134" mass="15910">MIGVKLMFFIGIFGIENKTKNILVNQNNICPLCSAYGRYDILKSYDYFHIFFIPLWKWNRRYFIKTHCCMKLCTLDNNIGVQIENGEMIEIKKEYTHCDSHNNSYNFCPHCSSQIDSTFYYCPYCGNRIHKNSN</sequence>
<gene>
    <name evidence="2" type="ORF">ACJDU8_14290</name>
</gene>
<comment type="caution">
    <text evidence="2">The sequence shown here is derived from an EMBL/GenBank/DDBJ whole genome shotgun (WGS) entry which is preliminary data.</text>
</comment>
<evidence type="ECO:0000313" key="3">
    <source>
        <dbReference type="Proteomes" id="UP001623660"/>
    </source>
</evidence>
<name>A0ABW8SL67_9CLOT</name>
<dbReference type="InterPro" id="IPR053281">
    <property type="entry name" value="Double_zinc_ribbon"/>
</dbReference>
<evidence type="ECO:0000259" key="1">
    <source>
        <dbReference type="Pfam" id="PF17032"/>
    </source>
</evidence>
<dbReference type="PANTHER" id="PTHR36718">
    <property type="entry name" value="OS05G0435400 PROTEIN"/>
    <property type="match status" value="1"/>
</dbReference>
<feature type="domain" description="Zinc-ribbon 15" evidence="1">
    <location>
        <begin position="29"/>
        <end position="126"/>
    </location>
</feature>
<proteinExistence type="predicted"/>
<dbReference type="Pfam" id="PF17032">
    <property type="entry name" value="Zn_ribbon_15"/>
    <property type="match status" value="1"/>
</dbReference>